<dbReference type="EMBL" id="AJAT01000007">
    <property type="protein sequence ID" value="EOL48928.1"/>
    <property type="molecule type" value="Genomic_DNA"/>
</dbReference>
<name>R3U680_9ENTE</name>
<reference evidence="2 3" key="1">
    <citation type="submission" date="2013-02" db="EMBL/GenBank/DDBJ databases">
        <title>The Genome Sequence of Enterococcus phoeniculicola BAA-412.</title>
        <authorList>
            <consortium name="The Broad Institute Genome Sequencing Platform"/>
            <consortium name="The Broad Institute Genome Sequencing Center for Infectious Disease"/>
            <person name="Earl A.M."/>
            <person name="Gilmore M.S."/>
            <person name="Lebreton F."/>
            <person name="Walker B."/>
            <person name="Young S.K."/>
            <person name="Zeng Q."/>
            <person name="Gargeya S."/>
            <person name="Fitzgerald M."/>
            <person name="Haas B."/>
            <person name="Abouelleil A."/>
            <person name="Alvarado L."/>
            <person name="Arachchi H.M."/>
            <person name="Berlin A.M."/>
            <person name="Chapman S.B."/>
            <person name="Dewar J."/>
            <person name="Goldberg J."/>
            <person name="Griggs A."/>
            <person name="Gujja S."/>
            <person name="Hansen M."/>
            <person name="Howarth C."/>
            <person name="Imamovic A."/>
            <person name="Larimer J."/>
            <person name="McCowan C."/>
            <person name="Murphy C."/>
            <person name="Neiman D."/>
            <person name="Pearson M."/>
            <person name="Priest M."/>
            <person name="Roberts A."/>
            <person name="Saif S."/>
            <person name="Shea T."/>
            <person name="Sisk P."/>
            <person name="Sykes S."/>
            <person name="Wortman J."/>
            <person name="Nusbaum C."/>
            <person name="Birren B."/>
        </authorList>
    </citation>
    <scope>NUCLEOTIDE SEQUENCE [LARGE SCALE GENOMIC DNA]</scope>
    <source>
        <strain evidence="2 3">ATCC BAA-412</strain>
    </source>
</reference>
<keyword evidence="2" id="KW-0449">Lipoprotein</keyword>
<dbReference type="Proteomes" id="UP000013785">
    <property type="component" value="Unassembled WGS sequence"/>
</dbReference>
<organism evidence="2 3">
    <name type="scientific">Enterococcus phoeniculicola ATCC BAA-412</name>
    <dbReference type="NCBI Taxonomy" id="1158610"/>
    <lineage>
        <taxon>Bacteria</taxon>
        <taxon>Bacillati</taxon>
        <taxon>Bacillota</taxon>
        <taxon>Bacilli</taxon>
        <taxon>Lactobacillales</taxon>
        <taxon>Enterococcaceae</taxon>
        <taxon>Enterococcus</taxon>
    </lineage>
</organism>
<keyword evidence="3" id="KW-1185">Reference proteome</keyword>
<dbReference type="HOGENOM" id="CLU_161296_0_0_9"/>
<protein>
    <submittedName>
        <fullName evidence="2">Lipoprotein</fullName>
    </submittedName>
</protein>
<dbReference type="Pfam" id="PF11877">
    <property type="entry name" value="DUF3397"/>
    <property type="match status" value="1"/>
</dbReference>
<dbReference type="InterPro" id="IPR024515">
    <property type="entry name" value="DUF3397"/>
</dbReference>
<gene>
    <name evidence="2" type="ORF">UC3_00480</name>
</gene>
<feature type="transmembrane region" description="Helical" evidence="1">
    <location>
        <begin position="6"/>
        <end position="26"/>
    </location>
</feature>
<evidence type="ECO:0000256" key="1">
    <source>
        <dbReference type="SAM" id="Phobius"/>
    </source>
</evidence>
<dbReference type="OrthoDB" id="2299708at2"/>
<keyword evidence="1" id="KW-0812">Transmembrane</keyword>
<keyword evidence="1" id="KW-0472">Membrane</keyword>
<dbReference type="RefSeq" id="WP_010767154.1">
    <property type="nucleotide sequence ID" value="NZ_ASWE01000004.1"/>
</dbReference>
<dbReference type="eggNOG" id="ENOG5033HF9">
    <property type="taxonomic scope" value="Bacteria"/>
</dbReference>
<sequence length="120" mass="13987">MSSTSLVVLFWYIYPIIVLFACNFLVTTFSLTQRFKIKVPDISIPFLLIGLHELSRNTTSKSILPYFLISVLLLGILIAVFLAYYKGEIVYPRYFKMFWRLVFLLSMVVYILVVLISIVF</sequence>
<feature type="transmembrane region" description="Helical" evidence="1">
    <location>
        <begin position="97"/>
        <end position="119"/>
    </location>
</feature>
<accession>R3U680</accession>
<dbReference type="AlphaFoldDB" id="R3U680"/>
<proteinExistence type="predicted"/>
<keyword evidence="1" id="KW-1133">Transmembrane helix</keyword>
<evidence type="ECO:0000313" key="3">
    <source>
        <dbReference type="Proteomes" id="UP000013785"/>
    </source>
</evidence>
<feature type="transmembrane region" description="Helical" evidence="1">
    <location>
        <begin position="63"/>
        <end position="85"/>
    </location>
</feature>
<comment type="caution">
    <text evidence="2">The sequence shown here is derived from an EMBL/GenBank/DDBJ whole genome shotgun (WGS) entry which is preliminary data.</text>
</comment>
<evidence type="ECO:0000313" key="2">
    <source>
        <dbReference type="EMBL" id="EOL48928.1"/>
    </source>
</evidence>